<feature type="binding site" evidence="3">
    <location>
        <begin position="215"/>
        <end position="222"/>
    </location>
    <ligand>
        <name>ATP</name>
        <dbReference type="ChEBI" id="CHEBI:30616"/>
    </ligand>
</feature>
<name>A0A4R3MA13_9BURK</name>
<dbReference type="GO" id="GO:0005524">
    <property type="term" value="F:ATP binding"/>
    <property type="evidence" value="ECO:0007669"/>
    <property type="project" value="UniProtKB-KW"/>
</dbReference>
<proteinExistence type="predicted"/>
<dbReference type="AlphaFoldDB" id="A0A4R3MA13"/>
<dbReference type="PANTHER" id="PTHR13504">
    <property type="entry name" value="FIDO DOMAIN-CONTAINING PROTEIN DDB_G0283145"/>
    <property type="match status" value="1"/>
</dbReference>
<dbReference type="Gene3D" id="1.10.3290.10">
    <property type="entry name" value="Fido-like domain"/>
    <property type="match status" value="1"/>
</dbReference>
<protein>
    <submittedName>
        <fullName evidence="5">Fic family protein</fullName>
    </submittedName>
</protein>
<dbReference type="Proteomes" id="UP000295525">
    <property type="component" value="Unassembled WGS sequence"/>
</dbReference>
<comment type="caution">
    <text evidence="5">The sequence shown here is derived from an EMBL/GenBank/DDBJ whole genome shotgun (WGS) entry which is preliminary data.</text>
</comment>
<evidence type="ECO:0000313" key="5">
    <source>
        <dbReference type="EMBL" id="TCT09493.1"/>
    </source>
</evidence>
<dbReference type="PIRSF" id="PIRSF038925">
    <property type="entry name" value="AMP-prot_trans"/>
    <property type="match status" value="1"/>
</dbReference>
<gene>
    <name evidence="5" type="ORF">EDC26_103111</name>
</gene>
<dbReference type="OrthoDB" id="9813719at2"/>
<feature type="binding site" evidence="1">
    <location>
        <position position="211"/>
    </location>
    <ligand>
        <name>ATP</name>
        <dbReference type="ChEBI" id="CHEBI:30616"/>
    </ligand>
</feature>
<keyword evidence="1" id="KW-0067">ATP-binding</keyword>
<evidence type="ECO:0000256" key="1">
    <source>
        <dbReference type="PIRSR" id="PIRSR038925-1"/>
    </source>
</evidence>
<feature type="active site" evidence="2">
    <location>
        <position position="211"/>
    </location>
</feature>
<dbReference type="InterPro" id="IPR036390">
    <property type="entry name" value="WH_DNA-bd_sf"/>
</dbReference>
<dbReference type="PANTHER" id="PTHR13504:SF38">
    <property type="entry name" value="FIDO DOMAIN-CONTAINING PROTEIN"/>
    <property type="match status" value="1"/>
</dbReference>
<reference evidence="5 6" key="1">
    <citation type="submission" date="2019-03" db="EMBL/GenBank/DDBJ databases">
        <title>Genomic Encyclopedia of Type Strains, Phase IV (KMG-IV): sequencing the most valuable type-strain genomes for metagenomic binning, comparative biology and taxonomic classification.</title>
        <authorList>
            <person name="Goeker M."/>
        </authorList>
    </citation>
    <scope>NUCLEOTIDE SEQUENCE [LARGE SCALE GENOMIC DNA]</scope>
    <source>
        <strain evidence="5 6">DSM 24591</strain>
    </source>
</reference>
<feature type="domain" description="Fido" evidence="4">
    <location>
        <begin position="127"/>
        <end position="275"/>
    </location>
</feature>
<dbReference type="RefSeq" id="WP_132580221.1">
    <property type="nucleotide sequence ID" value="NZ_SMAJ01000003.1"/>
</dbReference>
<evidence type="ECO:0000256" key="2">
    <source>
        <dbReference type="PIRSR" id="PIRSR640198-1"/>
    </source>
</evidence>
<evidence type="ECO:0000313" key="6">
    <source>
        <dbReference type="Proteomes" id="UP000295525"/>
    </source>
</evidence>
<dbReference type="SUPFAM" id="SSF46785">
    <property type="entry name" value="Winged helix' DNA-binding domain"/>
    <property type="match status" value="1"/>
</dbReference>
<dbReference type="InterPro" id="IPR003812">
    <property type="entry name" value="Fido"/>
</dbReference>
<dbReference type="InterPro" id="IPR026287">
    <property type="entry name" value="SoFic-like"/>
</dbReference>
<dbReference type="InterPro" id="IPR040198">
    <property type="entry name" value="Fido_containing"/>
</dbReference>
<dbReference type="InterPro" id="IPR025758">
    <property type="entry name" value="Fic/DOC_N"/>
</dbReference>
<dbReference type="PROSITE" id="PS51459">
    <property type="entry name" value="FIDO"/>
    <property type="match status" value="1"/>
</dbReference>
<feature type="binding site" evidence="1">
    <location>
        <position position="74"/>
    </location>
    <ligand>
        <name>ATP</name>
        <dbReference type="ChEBI" id="CHEBI:30616"/>
    </ligand>
</feature>
<dbReference type="InterPro" id="IPR036597">
    <property type="entry name" value="Fido-like_dom_sf"/>
</dbReference>
<evidence type="ECO:0000256" key="3">
    <source>
        <dbReference type="PIRSR" id="PIRSR640198-2"/>
    </source>
</evidence>
<feature type="binding site" evidence="1">
    <location>
        <begin position="216"/>
        <end position="222"/>
    </location>
    <ligand>
        <name>ATP</name>
        <dbReference type="ChEBI" id="CHEBI:30616"/>
    </ligand>
</feature>
<keyword evidence="1" id="KW-0547">Nucleotide-binding</keyword>
<organism evidence="5 6">
    <name type="scientific">Paralcaligenes ureilyticus</name>
    <dbReference type="NCBI Taxonomy" id="627131"/>
    <lineage>
        <taxon>Bacteria</taxon>
        <taxon>Pseudomonadati</taxon>
        <taxon>Pseudomonadota</taxon>
        <taxon>Betaproteobacteria</taxon>
        <taxon>Burkholderiales</taxon>
        <taxon>Alcaligenaceae</taxon>
        <taxon>Paralcaligenes</taxon>
    </lineage>
</organism>
<evidence type="ECO:0000259" key="4">
    <source>
        <dbReference type="PROSITE" id="PS51459"/>
    </source>
</evidence>
<feature type="binding site" evidence="1">
    <location>
        <position position="253"/>
    </location>
    <ligand>
        <name>ATP</name>
        <dbReference type="ChEBI" id="CHEBI:30616"/>
    </ligand>
</feature>
<keyword evidence="6" id="KW-1185">Reference proteome</keyword>
<accession>A0A4R3MA13</accession>
<dbReference type="Pfam" id="PF02661">
    <property type="entry name" value="Fic"/>
    <property type="match status" value="1"/>
</dbReference>
<sequence length="378" mass="42813">MRATVSGLDIDDAVSYHYGKFPPESIDYAVLVPQLVSATEALARYDQMLKNMHNSEILLAPLRNQEAVISSRMEGTVSTMDEILKYEADFESEVVDAPNARSEVIETFLYQRALKGSQQAIESGQPLSQQLIRMAHQTLLSFGRGAAKSPGQFKTEQNYLADRVKKNILFIPINPEQLQDGMDLLFNYIENSSDVPLIKAALSHVEFEALHPFKDGNGRIGRMIITLLLWRSKVISAPHFYISGFMEEHKDEYIDKMRGVSKNGDWTGWCAFFLEAVEKQAYRNLEISENIRSLYETMKQKFSEALASKWSVTALDFVFTNPVFRNSRFTRASGIPQATAARFTRVLVERGLLNVIEEPAGRRPALYGFEPLIKLVRV</sequence>
<dbReference type="Pfam" id="PF13784">
    <property type="entry name" value="Fic_N"/>
    <property type="match status" value="1"/>
</dbReference>
<dbReference type="SUPFAM" id="SSF140931">
    <property type="entry name" value="Fic-like"/>
    <property type="match status" value="1"/>
</dbReference>
<dbReference type="EMBL" id="SMAJ01000003">
    <property type="protein sequence ID" value="TCT09493.1"/>
    <property type="molecule type" value="Genomic_DNA"/>
</dbReference>